<accession>A0A2N9JI65</accession>
<organism evidence="2 3">
    <name type="scientific">Micropruina glycogenica</name>
    <dbReference type="NCBI Taxonomy" id="75385"/>
    <lineage>
        <taxon>Bacteria</taxon>
        <taxon>Bacillati</taxon>
        <taxon>Actinomycetota</taxon>
        <taxon>Actinomycetes</taxon>
        <taxon>Propionibacteriales</taxon>
        <taxon>Nocardioidaceae</taxon>
        <taxon>Micropruina</taxon>
    </lineage>
</organism>
<reference evidence="2 3" key="1">
    <citation type="submission" date="2018-02" db="EMBL/GenBank/DDBJ databases">
        <authorList>
            <person name="Cohen D.B."/>
            <person name="Kent A.D."/>
        </authorList>
    </citation>
    <scope>NUCLEOTIDE SEQUENCE [LARGE SCALE GENOMIC DNA]</scope>
    <source>
        <strain evidence="2">1</strain>
    </source>
</reference>
<dbReference type="AlphaFoldDB" id="A0A2N9JI65"/>
<name>A0A2N9JI65_9ACTN</name>
<keyword evidence="3" id="KW-1185">Reference proteome</keyword>
<evidence type="ECO:0000259" key="1">
    <source>
        <dbReference type="Pfam" id="PF20114"/>
    </source>
</evidence>
<dbReference type="InterPro" id="IPR045443">
    <property type="entry name" value="DUF6504"/>
</dbReference>
<dbReference type="Proteomes" id="UP000238164">
    <property type="component" value="Chromosome 1"/>
</dbReference>
<dbReference type="KEGG" id="mgg:MPLG2_2117"/>
<dbReference type="RefSeq" id="WP_105185935.1">
    <property type="nucleotide sequence ID" value="NZ_BAAAGO010000040.1"/>
</dbReference>
<sequence length="112" mass="12777">MRRYDEAIEVRQGLVGDDEGPAQFLWRRRLWKVIELQTRWVETADWWNSTQVRAARGDGTIADVTADGDDDLLGEQEIWRVVAADGRLGTSGVYELARSWGSGAWRLRTVVD</sequence>
<dbReference type="Pfam" id="PF20114">
    <property type="entry name" value="DUF6504"/>
    <property type="match status" value="1"/>
</dbReference>
<evidence type="ECO:0000313" key="2">
    <source>
        <dbReference type="EMBL" id="SPD87147.1"/>
    </source>
</evidence>
<proteinExistence type="predicted"/>
<gene>
    <name evidence="2" type="ORF">MPLG2_2117</name>
</gene>
<dbReference type="OrthoDB" id="5243842at2"/>
<dbReference type="EMBL" id="LT985188">
    <property type="protein sequence ID" value="SPD87147.1"/>
    <property type="molecule type" value="Genomic_DNA"/>
</dbReference>
<evidence type="ECO:0000313" key="3">
    <source>
        <dbReference type="Proteomes" id="UP000238164"/>
    </source>
</evidence>
<feature type="domain" description="DUF6504" evidence="1">
    <location>
        <begin position="2"/>
        <end position="111"/>
    </location>
</feature>
<protein>
    <recommendedName>
        <fullName evidence="1">DUF6504 domain-containing protein</fullName>
    </recommendedName>
</protein>